<sequence length="149" mass="16626">MTKLDGVGGIQQNPVLERDGVGHDRSLKCCSRYIGDRIASKTQSPLPSFRQMHCLPQGLETEVCKFCTRGLRSADELGGRKGHPSWPIHLPWERCTAIPVGPRGAPFDLRTAPPRDFQMSDLLSGESPSILSFFPSRFPQTIYLDFVKK</sequence>
<keyword evidence="2" id="KW-1185">Reference proteome</keyword>
<dbReference type="AlphaFoldDB" id="A0A6H5H9K6"/>
<protein>
    <submittedName>
        <fullName evidence="1">Uncharacterized protein</fullName>
    </submittedName>
</protein>
<dbReference type="EMBL" id="CADCXU010022885">
    <property type="protein sequence ID" value="CAB0010207.1"/>
    <property type="molecule type" value="Genomic_DNA"/>
</dbReference>
<name>A0A6H5H9K6_9HEMI</name>
<evidence type="ECO:0000313" key="2">
    <source>
        <dbReference type="Proteomes" id="UP000479000"/>
    </source>
</evidence>
<evidence type="ECO:0000313" key="1">
    <source>
        <dbReference type="EMBL" id="CAB0010207.1"/>
    </source>
</evidence>
<accession>A0A6H5H9K6</accession>
<organism evidence="1 2">
    <name type="scientific">Nesidiocoris tenuis</name>
    <dbReference type="NCBI Taxonomy" id="355587"/>
    <lineage>
        <taxon>Eukaryota</taxon>
        <taxon>Metazoa</taxon>
        <taxon>Ecdysozoa</taxon>
        <taxon>Arthropoda</taxon>
        <taxon>Hexapoda</taxon>
        <taxon>Insecta</taxon>
        <taxon>Pterygota</taxon>
        <taxon>Neoptera</taxon>
        <taxon>Paraneoptera</taxon>
        <taxon>Hemiptera</taxon>
        <taxon>Heteroptera</taxon>
        <taxon>Panheteroptera</taxon>
        <taxon>Cimicomorpha</taxon>
        <taxon>Miridae</taxon>
        <taxon>Dicyphina</taxon>
        <taxon>Nesidiocoris</taxon>
    </lineage>
</organism>
<proteinExistence type="predicted"/>
<dbReference type="Proteomes" id="UP000479000">
    <property type="component" value="Unassembled WGS sequence"/>
</dbReference>
<gene>
    <name evidence="1" type="ORF">NTEN_LOCUS15256</name>
</gene>
<reference evidence="1 2" key="1">
    <citation type="submission" date="2020-02" db="EMBL/GenBank/DDBJ databases">
        <authorList>
            <person name="Ferguson B K."/>
        </authorList>
    </citation>
    <scope>NUCLEOTIDE SEQUENCE [LARGE SCALE GENOMIC DNA]</scope>
</reference>